<name>A0A4Q4LAA9_9PSED</name>
<dbReference type="RefSeq" id="WP_129997622.1">
    <property type="nucleotide sequence ID" value="NZ_SEUB01000001.1"/>
</dbReference>
<feature type="region of interest" description="Disordered" evidence="2">
    <location>
        <begin position="145"/>
        <end position="169"/>
    </location>
</feature>
<comment type="caution">
    <text evidence="3">The sequence shown here is derived from an EMBL/GenBank/DDBJ whole genome shotgun (WGS) entry which is preliminary data.</text>
</comment>
<proteinExistence type="predicted"/>
<dbReference type="Proteomes" id="UP000291107">
    <property type="component" value="Unassembled WGS sequence"/>
</dbReference>
<sequence>MNELKQQLAELIAERETIENSLPILHAEWSNAPNNYSPIGNMIGSPERSAAMDRYSSAECRLRAIPSSISRIEEKMAYLERIEHVEEIRAKSIQTMSEAAAEIEALKQTQSHLAQRLQTIQSDAQLSLEKAQQAERDAASLYARSLASGDSDGEKSANSEMQKAAKQLAATDEHVRRQELIMEALQAELDSLEAQIANAQQRENDAKESALSAVKLMLEEQWNAAAEHLVALGARILAADYAKGNSGYGFSDLDIPRFGPFRTDLHRSDLATAARSISAEDLLAA</sequence>
<evidence type="ECO:0008006" key="5">
    <source>
        <dbReference type="Google" id="ProtNLM"/>
    </source>
</evidence>
<gene>
    <name evidence="3" type="ORF">EVS84_03635</name>
</gene>
<feature type="coiled-coil region" evidence="1">
    <location>
        <begin position="175"/>
        <end position="209"/>
    </location>
</feature>
<feature type="coiled-coil region" evidence="1">
    <location>
        <begin position="96"/>
        <end position="137"/>
    </location>
</feature>
<keyword evidence="1" id="KW-0175">Coiled coil</keyword>
<organism evidence="3 4">
    <name type="scientific">Pseudomonas koreensis</name>
    <dbReference type="NCBI Taxonomy" id="198620"/>
    <lineage>
        <taxon>Bacteria</taxon>
        <taxon>Pseudomonadati</taxon>
        <taxon>Pseudomonadota</taxon>
        <taxon>Gammaproteobacteria</taxon>
        <taxon>Pseudomonadales</taxon>
        <taxon>Pseudomonadaceae</taxon>
        <taxon>Pseudomonas</taxon>
    </lineage>
</organism>
<evidence type="ECO:0000313" key="4">
    <source>
        <dbReference type="Proteomes" id="UP000291107"/>
    </source>
</evidence>
<dbReference type="AlphaFoldDB" id="A0A4Q4LAA9"/>
<evidence type="ECO:0000313" key="3">
    <source>
        <dbReference type="EMBL" id="RYM44850.1"/>
    </source>
</evidence>
<dbReference type="EMBL" id="SEUB01000001">
    <property type="protein sequence ID" value="RYM44850.1"/>
    <property type="molecule type" value="Genomic_DNA"/>
</dbReference>
<evidence type="ECO:0000256" key="1">
    <source>
        <dbReference type="SAM" id="Coils"/>
    </source>
</evidence>
<accession>A0A4Q4LAA9</accession>
<evidence type="ECO:0000256" key="2">
    <source>
        <dbReference type="SAM" id="MobiDB-lite"/>
    </source>
</evidence>
<reference evidence="3 4" key="1">
    <citation type="submission" date="2019-02" db="EMBL/GenBank/DDBJ databases">
        <title>Genome of Pseudomonas korensis isolated from heavy metal contaminated environment.</title>
        <authorList>
            <person name="Ayangbenro A.S."/>
            <person name="Babalola O."/>
        </authorList>
    </citation>
    <scope>NUCLEOTIDE SEQUENCE [LARGE SCALE GENOMIC DNA]</scope>
    <source>
        <strain evidence="3 4">AB36</strain>
    </source>
</reference>
<protein>
    <recommendedName>
        <fullName evidence="5">Chromosome segregation protein SMC</fullName>
    </recommendedName>
</protein>